<evidence type="ECO:0000256" key="4">
    <source>
        <dbReference type="ARBA" id="ARBA00022692"/>
    </source>
</evidence>
<dbReference type="Pfam" id="PF01490">
    <property type="entry name" value="Aa_trans"/>
    <property type="match status" value="1"/>
</dbReference>
<dbReference type="PANTHER" id="PTHR22950">
    <property type="entry name" value="AMINO ACID TRANSPORTER"/>
    <property type="match status" value="1"/>
</dbReference>
<dbReference type="PANTHER" id="PTHR22950:SF458">
    <property type="entry name" value="SODIUM-COUPLED NEUTRAL AMINO ACID TRANSPORTER 11-RELATED"/>
    <property type="match status" value="1"/>
</dbReference>
<accession>A0AAV0AN29</accession>
<reference evidence="10" key="1">
    <citation type="submission" date="2022-06" db="EMBL/GenBank/DDBJ databases">
        <authorList>
            <consortium name="SYNGENTA / RWTH Aachen University"/>
        </authorList>
    </citation>
    <scope>NUCLEOTIDE SEQUENCE</scope>
</reference>
<comment type="caution">
    <text evidence="10">The sequence shown here is derived from an EMBL/GenBank/DDBJ whole genome shotgun (WGS) entry which is preliminary data.</text>
</comment>
<dbReference type="GO" id="GO:0016020">
    <property type="term" value="C:membrane"/>
    <property type="evidence" value="ECO:0007669"/>
    <property type="project" value="UniProtKB-SubCell"/>
</dbReference>
<evidence type="ECO:0000259" key="9">
    <source>
        <dbReference type="Pfam" id="PF01490"/>
    </source>
</evidence>
<protein>
    <recommendedName>
        <fullName evidence="9">Amino acid transporter transmembrane domain-containing protein</fullName>
    </recommendedName>
</protein>
<feature type="domain" description="Amino acid transporter transmembrane" evidence="9">
    <location>
        <begin position="186"/>
        <end position="264"/>
    </location>
</feature>
<dbReference type="GO" id="GO:0015179">
    <property type="term" value="F:L-amino acid transmembrane transporter activity"/>
    <property type="evidence" value="ECO:0007669"/>
    <property type="project" value="TreeGrafter"/>
</dbReference>
<sequence length="322" mass="35822">MAITSESHSSWDGLNKQLQSKNSSSSSCSLGNSNNYPPPLRLASTISNREFAFEADSDTVSVSPTPESSLRDTYKDLIKSSESYSPCNLIHTLRSYALQFAQQTQGHFSQQDAEDCWVQIFTAIRSTLDNSTGINKKFGEQYMTREITTKYRFLMDQDILEDSYHTDENISRTYRDNNQLSITDRGSNLVSGIANMSNSILGAGIIGLPYSLRISGLVKGVCMIIILGYITNWSIRILALNCKLTGRKTYIGIMEHCFGSIGDLIPPVLMSLLPSDISSSSFSFILLRSFIISFFTLKLSYPLPLHRDILKLSKASGLALIR</sequence>
<evidence type="ECO:0000313" key="11">
    <source>
        <dbReference type="Proteomes" id="UP001153365"/>
    </source>
</evidence>
<keyword evidence="7" id="KW-0472">Membrane</keyword>
<dbReference type="InterPro" id="IPR013057">
    <property type="entry name" value="AA_transpt_TM"/>
</dbReference>
<evidence type="ECO:0000313" key="10">
    <source>
        <dbReference type="EMBL" id="CAH7668594.1"/>
    </source>
</evidence>
<evidence type="ECO:0000256" key="6">
    <source>
        <dbReference type="ARBA" id="ARBA00022989"/>
    </source>
</evidence>
<dbReference type="InterPro" id="IPR038765">
    <property type="entry name" value="Papain-like_cys_pep_sf"/>
</dbReference>
<keyword evidence="4" id="KW-0812">Transmembrane</keyword>
<dbReference type="AlphaFoldDB" id="A0AAV0AN29"/>
<evidence type="ECO:0000256" key="7">
    <source>
        <dbReference type="ARBA" id="ARBA00023136"/>
    </source>
</evidence>
<name>A0AAV0AN29_PHAPC</name>
<dbReference type="GO" id="GO:0005783">
    <property type="term" value="C:endoplasmic reticulum"/>
    <property type="evidence" value="ECO:0007669"/>
    <property type="project" value="TreeGrafter"/>
</dbReference>
<keyword evidence="5" id="KW-0029">Amino-acid transport</keyword>
<evidence type="ECO:0000256" key="8">
    <source>
        <dbReference type="SAM" id="MobiDB-lite"/>
    </source>
</evidence>
<comment type="subcellular location">
    <subcellularLocation>
        <location evidence="1">Membrane</location>
        <topology evidence="1">Multi-pass membrane protein</topology>
    </subcellularLocation>
</comment>
<keyword evidence="11" id="KW-1185">Reference proteome</keyword>
<keyword evidence="6" id="KW-1133">Transmembrane helix</keyword>
<gene>
    <name evidence="10" type="ORF">PPACK8108_LOCUS3115</name>
</gene>
<organism evidence="10 11">
    <name type="scientific">Phakopsora pachyrhizi</name>
    <name type="common">Asian soybean rust disease fungus</name>
    <dbReference type="NCBI Taxonomy" id="170000"/>
    <lineage>
        <taxon>Eukaryota</taxon>
        <taxon>Fungi</taxon>
        <taxon>Dikarya</taxon>
        <taxon>Basidiomycota</taxon>
        <taxon>Pucciniomycotina</taxon>
        <taxon>Pucciniomycetes</taxon>
        <taxon>Pucciniales</taxon>
        <taxon>Phakopsoraceae</taxon>
        <taxon>Phakopsora</taxon>
    </lineage>
</organism>
<keyword evidence="3" id="KW-0813">Transport</keyword>
<dbReference type="Gene3D" id="3.90.70.10">
    <property type="entry name" value="Cysteine proteinases"/>
    <property type="match status" value="1"/>
</dbReference>
<evidence type="ECO:0000256" key="3">
    <source>
        <dbReference type="ARBA" id="ARBA00022448"/>
    </source>
</evidence>
<dbReference type="Proteomes" id="UP001153365">
    <property type="component" value="Unassembled WGS sequence"/>
</dbReference>
<proteinExistence type="inferred from homology"/>
<dbReference type="EMBL" id="CALTRL010000550">
    <property type="protein sequence ID" value="CAH7668594.1"/>
    <property type="molecule type" value="Genomic_DNA"/>
</dbReference>
<feature type="compositionally biased region" description="Low complexity" evidence="8">
    <location>
        <begin position="15"/>
        <end position="35"/>
    </location>
</feature>
<evidence type="ECO:0000256" key="2">
    <source>
        <dbReference type="ARBA" id="ARBA00008066"/>
    </source>
</evidence>
<dbReference type="SUPFAM" id="SSF54001">
    <property type="entry name" value="Cysteine proteinases"/>
    <property type="match status" value="1"/>
</dbReference>
<feature type="region of interest" description="Disordered" evidence="8">
    <location>
        <begin position="1"/>
        <end position="41"/>
    </location>
</feature>
<comment type="similarity">
    <text evidence="2">Belongs to the amino acid/polyamine transporter 2 family.</text>
</comment>
<evidence type="ECO:0000256" key="1">
    <source>
        <dbReference type="ARBA" id="ARBA00004141"/>
    </source>
</evidence>
<feature type="compositionally biased region" description="Polar residues" evidence="8">
    <location>
        <begin position="1"/>
        <end position="12"/>
    </location>
</feature>
<evidence type="ECO:0000256" key="5">
    <source>
        <dbReference type="ARBA" id="ARBA00022970"/>
    </source>
</evidence>